<dbReference type="EMBL" id="HBIE01029132">
    <property type="protein sequence ID" value="CAE0313793.1"/>
    <property type="molecule type" value="Transcribed_RNA"/>
</dbReference>
<dbReference type="PANTHER" id="PTHR38742:SF1">
    <property type="entry name" value="SECRETED PROTEIN C"/>
    <property type="match status" value="1"/>
</dbReference>
<dbReference type="PANTHER" id="PTHR38742">
    <property type="entry name" value="PROTEIN GP17"/>
    <property type="match status" value="1"/>
</dbReference>
<organism evidence="1">
    <name type="scientific">Favella ehrenbergii</name>
    <dbReference type="NCBI Taxonomy" id="182087"/>
    <lineage>
        <taxon>Eukaryota</taxon>
        <taxon>Sar</taxon>
        <taxon>Alveolata</taxon>
        <taxon>Ciliophora</taxon>
        <taxon>Intramacronucleata</taxon>
        <taxon>Spirotrichea</taxon>
        <taxon>Choreotrichia</taxon>
        <taxon>Tintinnida</taxon>
        <taxon>Xystonellidae</taxon>
        <taxon>Favella</taxon>
    </lineage>
</organism>
<evidence type="ECO:0000313" key="1">
    <source>
        <dbReference type="EMBL" id="CAE0313793.1"/>
    </source>
</evidence>
<reference evidence="1" key="1">
    <citation type="submission" date="2021-01" db="EMBL/GenBank/DDBJ databases">
        <authorList>
            <person name="Corre E."/>
            <person name="Pelletier E."/>
            <person name="Niang G."/>
            <person name="Scheremetjew M."/>
            <person name="Finn R."/>
            <person name="Kale V."/>
            <person name="Holt S."/>
            <person name="Cochrane G."/>
            <person name="Meng A."/>
            <person name="Brown T."/>
            <person name="Cohen L."/>
        </authorList>
    </citation>
    <scope>NUCLEOTIDE SEQUENCE</scope>
    <source>
        <strain evidence="1">Fehren 1</strain>
    </source>
</reference>
<accession>A0A7S3MRJ8</accession>
<gene>
    <name evidence="1" type="ORF">FEHR0123_LOCUS8717</name>
</gene>
<proteinExistence type="predicted"/>
<name>A0A7S3MRJ8_9SPIT</name>
<sequence length="467" mass="50547">MKAFAAACMAASATAFDAIAVPDFVAGMIFGLTGDNHLTELEACYQGGSKVVTDSQVAVADFKAGQYFKGIEQAGVIWNEVGSAMTTCKGMDEDIAKIEAWAKIFTEPATLSKTVAKRWLFHGKEIRADIAKEETDWAAGSYFDAGKDVADALTLAVGPASSTEASNLSVKAPVEFLAGMLEGLLEENHLEEISLCVTDGEQLVDHVEELVKDVEAKHMIRAAKMAKTIKDELPTMLGACKSMGPEIKALESWATVFEHPKTISEDIAKSMLFHRKQILGDISAIKADWSAAEYYKAGQAAADILYTAVGPVQKPAYTYKMDLLAVPEVAAGFVYGMVGENNLTEMEACYASTSPLFTYLESALTSIESFHIVAALKDLEKFVYHFQLDVAPCTQMGDDIAAIEKWAAIFKSPSSLVSKATKHYLTHRKQIKQDIADIKADWAAKQYFGTGKVAADLLTTLVGPIEE</sequence>
<dbReference type="AlphaFoldDB" id="A0A7S3MRJ8"/>
<protein>
    <submittedName>
        <fullName evidence="1">Uncharacterized protein</fullName>
    </submittedName>
</protein>